<dbReference type="GO" id="GO:0006446">
    <property type="term" value="P:regulation of translational initiation"/>
    <property type="evidence" value="ECO:0007669"/>
    <property type="project" value="TreeGrafter"/>
</dbReference>
<feature type="domain" description="Impact N-terminal" evidence="2">
    <location>
        <begin position="18"/>
        <end position="122"/>
    </location>
</feature>
<gene>
    <name evidence="3" type="ORF">CQA43_00840</name>
</gene>
<dbReference type="EMBL" id="NXLS01000001">
    <property type="protein sequence ID" value="RDU64390.1"/>
    <property type="molecule type" value="Genomic_DNA"/>
</dbReference>
<comment type="caution">
    <text evidence="3">The sequence shown here is derived from an EMBL/GenBank/DDBJ whole genome shotgun (WGS) entry which is preliminary data.</text>
</comment>
<dbReference type="Gene3D" id="3.30.230.30">
    <property type="entry name" value="Impact, N-terminal domain"/>
    <property type="match status" value="1"/>
</dbReference>
<evidence type="ECO:0000259" key="2">
    <source>
        <dbReference type="Pfam" id="PF01205"/>
    </source>
</evidence>
<evidence type="ECO:0000313" key="4">
    <source>
        <dbReference type="Proteomes" id="UP000256650"/>
    </source>
</evidence>
<dbReference type="InterPro" id="IPR023582">
    <property type="entry name" value="Impact"/>
</dbReference>
<dbReference type="InterPro" id="IPR036956">
    <property type="entry name" value="Impact_N_sf"/>
</dbReference>
<dbReference type="GO" id="GO:0005737">
    <property type="term" value="C:cytoplasm"/>
    <property type="evidence" value="ECO:0007669"/>
    <property type="project" value="TreeGrafter"/>
</dbReference>
<dbReference type="PANTHER" id="PTHR16301">
    <property type="entry name" value="IMPACT-RELATED"/>
    <property type="match status" value="1"/>
</dbReference>
<organism evidence="3 4">
    <name type="scientific">Helicobacter ganmani</name>
    <dbReference type="NCBI Taxonomy" id="60246"/>
    <lineage>
        <taxon>Bacteria</taxon>
        <taxon>Pseudomonadati</taxon>
        <taxon>Campylobacterota</taxon>
        <taxon>Epsilonproteobacteria</taxon>
        <taxon>Campylobacterales</taxon>
        <taxon>Helicobacteraceae</taxon>
        <taxon>Helicobacter</taxon>
    </lineage>
</organism>
<accession>A0A3D8IH22</accession>
<keyword evidence="4" id="KW-1185">Reference proteome</keyword>
<dbReference type="InterPro" id="IPR020568">
    <property type="entry name" value="Ribosomal_Su5_D2-typ_SF"/>
</dbReference>
<dbReference type="InterPro" id="IPR001498">
    <property type="entry name" value="Impact_N"/>
</dbReference>
<dbReference type="GeneID" id="82534841"/>
<sequence length="204" mass="23100">MTSLYYPLKIVESSFEVKGSEFLSYLVSIKHFTEFVAQMRIKHPKAVHFVTSSRKFNPQRQIEESFSDDGEPKGTSGMPTLKVLRGYDLIECGLLVVRYFGGTLLGTGGLVRAYTQATKDVIEKAKEQGALQLYIPQESLVIKIPFSAFSKAEYWIKKLEIQIVQKEFLQEGVQLELEANLENLQAFLGKIESHKRIAFTVVLS</sequence>
<dbReference type="OrthoDB" id="9813771at2"/>
<evidence type="ECO:0000313" key="3">
    <source>
        <dbReference type="EMBL" id="RDU64390.1"/>
    </source>
</evidence>
<evidence type="ECO:0000256" key="1">
    <source>
        <dbReference type="ARBA" id="ARBA00007665"/>
    </source>
</evidence>
<name>A0A3D8IH22_9HELI</name>
<dbReference type="RefSeq" id="WP_115550724.1">
    <property type="nucleotide sequence ID" value="NZ_CAOUCM010000001.1"/>
</dbReference>
<dbReference type="Pfam" id="PF01205">
    <property type="entry name" value="Impact_N"/>
    <property type="match status" value="1"/>
</dbReference>
<comment type="similarity">
    <text evidence="1">Belongs to the IMPACT family.</text>
</comment>
<protein>
    <recommendedName>
        <fullName evidence="2">Impact N-terminal domain-containing protein</fullName>
    </recommendedName>
</protein>
<reference evidence="3 4" key="1">
    <citation type="submission" date="2018-04" db="EMBL/GenBank/DDBJ databases">
        <title>Novel Campyloabacter and Helicobacter Species and Strains.</title>
        <authorList>
            <person name="Mannion A.J."/>
            <person name="Shen Z."/>
            <person name="Fox J.G."/>
        </authorList>
    </citation>
    <scope>NUCLEOTIDE SEQUENCE [LARGE SCALE GENOMIC DNA]</scope>
    <source>
        <strain evidence="3 4">MIT 99-5101</strain>
    </source>
</reference>
<dbReference type="AlphaFoldDB" id="A0A3D8IH22"/>
<dbReference type="Proteomes" id="UP000256650">
    <property type="component" value="Unassembled WGS sequence"/>
</dbReference>
<proteinExistence type="inferred from homology"/>
<dbReference type="PANTHER" id="PTHR16301:SF20">
    <property type="entry name" value="IMPACT FAMILY MEMBER YIGZ"/>
    <property type="match status" value="1"/>
</dbReference>
<dbReference type="SUPFAM" id="SSF54211">
    <property type="entry name" value="Ribosomal protein S5 domain 2-like"/>
    <property type="match status" value="1"/>
</dbReference>